<dbReference type="RefSeq" id="WP_142812913.1">
    <property type="nucleotide sequence ID" value="NZ_CP036282.1"/>
</dbReference>
<feature type="domain" description="Histidine kinase" evidence="18">
    <location>
        <begin position="282"/>
        <end position="503"/>
    </location>
</feature>
<evidence type="ECO:0000256" key="11">
    <source>
        <dbReference type="ARBA" id="ARBA00023012"/>
    </source>
</evidence>
<evidence type="ECO:0000256" key="15">
    <source>
        <dbReference type="ARBA" id="ARBA00070152"/>
    </source>
</evidence>
<dbReference type="Gene3D" id="3.40.50.2300">
    <property type="match status" value="2"/>
</dbReference>
<reference evidence="22" key="1">
    <citation type="submission" date="2019-02" db="EMBL/GenBank/DDBJ databases">
        <title>Complete genome sequence of Rhodoferax sp. Gr-4.</title>
        <authorList>
            <person name="Jin L."/>
        </authorList>
    </citation>
    <scope>NUCLEOTIDE SEQUENCE [LARGE SCALE GENOMIC DNA]</scope>
    <source>
        <strain evidence="22">Gr-4</strain>
    </source>
</reference>
<dbReference type="PROSITE" id="PS50110">
    <property type="entry name" value="RESPONSE_REGULATORY"/>
    <property type="match status" value="2"/>
</dbReference>
<evidence type="ECO:0000256" key="1">
    <source>
        <dbReference type="ARBA" id="ARBA00000085"/>
    </source>
</evidence>
<dbReference type="SMART" id="SM00388">
    <property type="entry name" value="HisKA"/>
    <property type="match status" value="1"/>
</dbReference>
<evidence type="ECO:0000313" key="21">
    <source>
        <dbReference type="EMBL" id="QDL55759.1"/>
    </source>
</evidence>
<dbReference type="FunFam" id="3.30.565.10:FF:000010">
    <property type="entry name" value="Sensor histidine kinase RcsC"/>
    <property type="match status" value="1"/>
</dbReference>
<dbReference type="Pfam" id="PF01627">
    <property type="entry name" value="Hpt"/>
    <property type="match status" value="1"/>
</dbReference>
<dbReference type="Gene3D" id="3.30.565.10">
    <property type="entry name" value="Histidine kinase-like ATPase, C-terminal domain"/>
    <property type="match status" value="1"/>
</dbReference>
<keyword evidence="10" id="KW-1133">Transmembrane helix</keyword>
<dbReference type="GO" id="GO:0000155">
    <property type="term" value="F:phosphorelay sensor kinase activity"/>
    <property type="evidence" value="ECO:0007669"/>
    <property type="project" value="InterPro"/>
</dbReference>
<evidence type="ECO:0000256" key="9">
    <source>
        <dbReference type="ARBA" id="ARBA00022840"/>
    </source>
</evidence>
<dbReference type="SUPFAM" id="SSF52172">
    <property type="entry name" value="CheY-like"/>
    <property type="match status" value="2"/>
</dbReference>
<dbReference type="PANTHER" id="PTHR45339">
    <property type="entry name" value="HYBRID SIGNAL TRANSDUCTION HISTIDINE KINASE J"/>
    <property type="match status" value="1"/>
</dbReference>
<dbReference type="PRINTS" id="PR00344">
    <property type="entry name" value="BCTRLSENSOR"/>
</dbReference>
<dbReference type="SMART" id="SM00387">
    <property type="entry name" value="HATPase_c"/>
    <property type="match status" value="1"/>
</dbReference>
<gene>
    <name evidence="21" type="ORF">EXZ61_17145</name>
</gene>
<dbReference type="SUPFAM" id="SSF47226">
    <property type="entry name" value="Histidine-containing phosphotransfer domain, HPT domain"/>
    <property type="match status" value="1"/>
</dbReference>
<evidence type="ECO:0000256" key="8">
    <source>
        <dbReference type="ARBA" id="ARBA00022741"/>
    </source>
</evidence>
<dbReference type="InterPro" id="IPR008207">
    <property type="entry name" value="Sig_transdc_His_kin_Hpt_dom"/>
</dbReference>
<dbReference type="InterPro" id="IPR004358">
    <property type="entry name" value="Sig_transdc_His_kin-like_C"/>
</dbReference>
<keyword evidence="12" id="KW-0843">Virulence</keyword>
<reference evidence="22" key="2">
    <citation type="journal article" date="2020" name="Int. J. Syst. Evol. Microbiol.">
        <title>Genomic insights into a novel species Rhodoferax aquaticus sp. nov., isolated from freshwater.</title>
        <authorList>
            <person name="Li T."/>
            <person name="Zhuo Y."/>
            <person name="Jin C.Z."/>
            <person name="Wu X."/>
            <person name="Ko S.R."/>
            <person name="Jin F.J."/>
            <person name="Ahn C.Y."/>
            <person name="Oh H.M."/>
            <person name="Lee H.G."/>
            <person name="Jin L."/>
        </authorList>
    </citation>
    <scope>NUCLEOTIDE SEQUENCE [LARGE SCALE GENOMIC DNA]</scope>
    <source>
        <strain evidence="22">Gr-4</strain>
    </source>
</reference>
<dbReference type="GO" id="GO:0005524">
    <property type="term" value="F:ATP binding"/>
    <property type="evidence" value="ECO:0007669"/>
    <property type="project" value="UniProtKB-KW"/>
</dbReference>
<feature type="modified residue" description="4-aspartylphosphate" evidence="17">
    <location>
        <position position="730"/>
    </location>
</feature>
<dbReference type="CDD" id="cd17546">
    <property type="entry name" value="REC_hyHK_CKI1_RcsC-like"/>
    <property type="match status" value="1"/>
</dbReference>
<dbReference type="InterPro" id="IPR036097">
    <property type="entry name" value="HisK_dim/P_sf"/>
</dbReference>
<dbReference type="SUPFAM" id="SSF55874">
    <property type="entry name" value="ATPase domain of HSP90 chaperone/DNA topoisomerase II/histidine kinase"/>
    <property type="match status" value="1"/>
</dbReference>
<dbReference type="SMART" id="SM00448">
    <property type="entry name" value="REC"/>
    <property type="match status" value="2"/>
</dbReference>
<evidence type="ECO:0000256" key="13">
    <source>
        <dbReference type="ARBA" id="ARBA00023136"/>
    </source>
</evidence>
<feature type="domain" description="HPt" evidence="20">
    <location>
        <begin position="839"/>
        <end position="931"/>
    </location>
</feature>
<dbReference type="CDD" id="cd00082">
    <property type="entry name" value="HisKA"/>
    <property type="match status" value="1"/>
</dbReference>
<dbReference type="PROSITE" id="PS50894">
    <property type="entry name" value="HPT"/>
    <property type="match status" value="1"/>
</dbReference>
<dbReference type="Pfam" id="PF02518">
    <property type="entry name" value="HATPase_c"/>
    <property type="match status" value="1"/>
</dbReference>
<evidence type="ECO:0000256" key="2">
    <source>
        <dbReference type="ARBA" id="ARBA00004651"/>
    </source>
</evidence>
<keyword evidence="8" id="KW-0547">Nucleotide-binding</keyword>
<dbReference type="Pfam" id="PF00512">
    <property type="entry name" value="HisKA"/>
    <property type="match status" value="1"/>
</dbReference>
<dbReference type="InterPro" id="IPR003661">
    <property type="entry name" value="HisK_dim/P_dom"/>
</dbReference>
<dbReference type="InterPro" id="IPR005467">
    <property type="entry name" value="His_kinase_dom"/>
</dbReference>
<keyword evidence="11" id="KW-0902">Two-component regulatory system</keyword>
<dbReference type="EMBL" id="CP036282">
    <property type="protein sequence ID" value="QDL55759.1"/>
    <property type="molecule type" value="Genomic_DNA"/>
</dbReference>
<proteinExistence type="predicted"/>
<evidence type="ECO:0000256" key="17">
    <source>
        <dbReference type="PROSITE-ProRule" id="PRU00169"/>
    </source>
</evidence>
<protein>
    <recommendedName>
        <fullName evidence="15">Virulence sensor protein BvgS</fullName>
        <ecNumber evidence="3">2.7.13.3</ecNumber>
    </recommendedName>
</protein>
<comment type="function">
    <text evidence="14">Member of the two-component regulatory system BvgS/BvgA. Phosphorylates BvgA via a four-step phosphorelay in response to environmental signals.</text>
</comment>
<dbReference type="InterPro" id="IPR001789">
    <property type="entry name" value="Sig_transdc_resp-reg_receiver"/>
</dbReference>
<dbReference type="Pfam" id="PF00072">
    <property type="entry name" value="Response_reg"/>
    <property type="match status" value="1"/>
</dbReference>
<feature type="domain" description="Response regulatory" evidence="19">
    <location>
        <begin position="522"/>
        <end position="643"/>
    </location>
</feature>
<feature type="domain" description="Response regulatory" evidence="19">
    <location>
        <begin position="676"/>
        <end position="797"/>
    </location>
</feature>
<evidence type="ECO:0000256" key="5">
    <source>
        <dbReference type="ARBA" id="ARBA00022553"/>
    </source>
</evidence>
<evidence type="ECO:0000259" key="20">
    <source>
        <dbReference type="PROSITE" id="PS50894"/>
    </source>
</evidence>
<dbReference type="KEGG" id="rhg:EXZ61_17145"/>
<dbReference type="InterPro" id="IPR011006">
    <property type="entry name" value="CheY-like_superfamily"/>
</dbReference>
<dbReference type="AlphaFoldDB" id="A0A515ESW3"/>
<dbReference type="Proteomes" id="UP000317365">
    <property type="component" value="Chromosome"/>
</dbReference>
<dbReference type="GO" id="GO:0005886">
    <property type="term" value="C:plasma membrane"/>
    <property type="evidence" value="ECO:0007669"/>
    <property type="project" value="UniProtKB-SubCell"/>
</dbReference>
<evidence type="ECO:0000259" key="18">
    <source>
        <dbReference type="PROSITE" id="PS50109"/>
    </source>
</evidence>
<keyword evidence="9" id="KW-0067">ATP-binding</keyword>
<dbReference type="PROSITE" id="PS50109">
    <property type="entry name" value="HIS_KIN"/>
    <property type="match status" value="1"/>
</dbReference>
<evidence type="ECO:0000256" key="3">
    <source>
        <dbReference type="ARBA" id="ARBA00012438"/>
    </source>
</evidence>
<evidence type="ECO:0000256" key="4">
    <source>
        <dbReference type="ARBA" id="ARBA00022475"/>
    </source>
</evidence>
<dbReference type="EC" id="2.7.13.3" evidence="3"/>
<dbReference type="SMART" id="SM00073">
    <property type="entry name" value="HPT"/>
    <property type="match status" value="1"/>
</dbReference>
<evidence type="ECO:0000256" key="6">
    <source>
        <dbReference type="ARBA" id="ARBA00022692"/>
    </source>
</evidence>
<keyword evidence="4" id="KW-1003">Cell membrane</keyword>
<evidence type="ECO:0000256" key="14">
    <source>
        <dbReference type="ARBA" id="ARBA00058004"/>
    </source>
</evidence>
<evidence type="ECO:0000256" key="12">
    <source>
        <dbReference type="ARBA" id="ARBA00023026"/>
    </source>
</evidence>
<evidence type="ECO:0000256" key="7">
    <source>
        <dbReference type="ARBA" id="ARBA00022729"/>
    </source>
</evidence>
<dbReference type="SUPFAM" id="SSF47384">
    <property type="entry name" value="Homodimeric domain of signal transducing histidine kinase"/>
    <property type="match status" value="1"/>
</dbReference>
<sequence length="958" mass="106116">MSDLSKYSQCEVSGVFLFGIKQAFLNLSVLPKGEMLLEVGEIDVSHWYPYDQFLELIRRIDFALPESSENILFEAGANLLNVWPTSGKDNSSATSFIDWISRRGPNDYNNYVRGADLNDVGWCSLLSLDKVSGHALYDMVMPLRPEFITGVIYAGCNMFRDIDYVSVDWKPKVFGRNPFLNRFTVRVKFKLNPRLAHNEIEEKIARLRHKDELPFDDQELKSIAWRYKSLCEQFALFRSFHKEINYILAHSLEEGHRSREDLEMARRKADESAAAKGLFLANMSHEMRTPMNAIIGLSALALKNEMPTRVHDYLEKIRGSGEHLLGIINDVLDMSKIDAGKLRIDHVPFEINEVLGYVVNLIAQKAEAKGLKLIVDINRDVPRIMVGDPLRLRQILINFAGNAIKFTFQGQVCINLNVIEQTDFDIFLRFEVRDTGIGLSEAQIANLFHNFSQADSSITRQFGGTGLGLAISKSLAEEMGGKVGVNSTLACGSTFWFTVRLGKASADKRGAFAVGMGMRGKGVLVISDDVHSTLNLCAMCEDLGLIPEIASTRQGILDAIQPANVRVSSIDFVITDWPMSQPGVLRDIDAIRSLSGRYIPLIYISAPDQRAEDSKVMHALGMVQVLARPLSIAALQEAIVSFEAMPASLPSMGFRSDSQNLAGELEVALQQICGARILLVEDNRLNQQVAYELLTDAGFVVDLAEDGQKAVNCVEARVLEELPYDLILMDMQMPVMDGVTAARLIRLNYSAAVLPIVAMTANAMQVDQERCLAAGMNDFLTKPIAPTQLWRTLLRWIALGEELKSPSEMAQTSALPNMAMPEQIEGLDLKTGLMLMGNNQSLYLKTLATFVSTQSNAIKSISKAVSSNDVTSAADQAHTLKSHAGYLGAKQLEKVVRELEDIFRDPKRTTKATDECLATAAATLEALLTAVRFAFPSGLPLPTLEIERPSRIRLDPLS</sequence>
<feature type="modified residue" description="Phosphohistidine" evidence="16">
    <location>
        <position position="878"/>
    </location>
</feature>
<keyword evidence="5 17" id="KW-0597">Phosphoprotein</keyword>
<keyword evidence="6" id="KW-0812">Transmembrane</keyword>
<evidence type="ECO:0000259" key="19">
    <source>
        <dbReference type="PROSITE" id="PS50110"/>
    </source>
</evidence>
<dbReference type="Gene3D" id="1.20.120.160">
    <property type="entry name" value="HPT domain"/>
    <property type="match status" value="1"/>
</dbReference>
<feature type="modified residue" description="4-aspartylphosphate" evidence="17">
    <location>
        <position position="576"/>
    </location>
</feature>
<evidence type="ECO:0000256" key="16">
    <source>
        <dbReference type="PROSITE-ProRule" id="PRU00110"/>
    </source>
</evidence>
<keyword evidence="13" id="KW-0472">Membrane</keyword>
<evidence type="ECO:0000256" key="10">
    <source>
        <dbReference type="ARBA" id="ARBA00022989"/>
    </source>
</evidence>
<dbReference type="InterPro" id="IPR036890">
    <property type="entry name" value="HATPase_C_sf"/>
</dbReference>
<evidence type="ECO:0000313" key="22">
    <source>
        <dbReference type="Proteomes" id="UP000317365"/>
    </source>
</evidence>
<keyword evidence="7" id="KW-0732">Signal</keyword>
<comment type="catalytic activity">
    <reaction evidence="1">
        <text>ATP + protein L-histidine = ADP + protein N-phospho-L-histidine.</text>
        <dbReference type="EC" id="2.7.13.3"/>
    </reaction>
</comment>
<dbReference type="Gene3D" id="1.10.287.130">
    <property type="match status" value="1"/>
</dbReference>
<accession>A0A515ESW3</accession>
<name>A0A515ESW3_9BURK</name>
<comment type="subcellular location">
    <subcellularLocation>
        <location evidence="2">Cell membrane</location>
        <topology evidence="2">Multi-pass membrane protein</topology>
    </subcellularLocation>
</comment>
<dbReference type="InterPro" id="IPR003594">
    <property type="entry name" value="HATPase_dom"/>
</dbReference>
<dbReference type="PANTHER" id="PTHR45339:SF1">
    <property type="entry name" value="HYBRID SIGNAL TRANSDUCTION HISTIDINE KINASE J"/>
    <property type="match status" value="1"/>
</dbReference>
<dbReference type="CDD" id="cd16922">
    <property type="entry name" value="HATPase_EvgS-ArcB-TorS-like"/>
    <property type="match status" value="1"/>
</dbReference>
<keyword evidence="22" id="KW-1185">Reference proteome</keyword>
<organism evidence="21 22">
    <name type="scientific">Rhodoferax aquaticus</name>
    <dbReference type="NCBI Taxonomy" id="2527691"/>
    <lineage>
        <taxon>Bacteria</taxon>
        <taxon>Pseudomonadati</taxon>
        <taxon>Pseudomonadota</taxon>
        <taxon>Betaproteobacteria</taxon>
        <taxon>Burkholderiales</taxon>
        <taxon>Comamonadaceae</taxon>
        <taxon>Rhodoferax</taxon>
    </lineage>
</organism>
<dbReference type="InterPro" id="IPR036641">
    <property type="entry name" value="HPT_dom_sf"/>
</dbReference>